<evidence type="ECO:0000313" key="13">
    <source>
        <dbReference type="EMBL" id="AFP84335.1"/>
    </source>
</evidence>
<dbReference type="STRING" id="1202540.A357_0130"/>
<protein>
    <recommendedName>
        <fullName evidence="5">malate dehydrogenase (quinone)</fullName>
        <ecNumber evidence="5">1.1.5.4</ecNumber>
    </recommendedName>
    <alternativeName>
        <fullName evidence="11">MQO</fullName>
    </alternativeName>
    <alternativeName>
        <fullName evidence="10">Malate dehydrogenase [quinone]</fullName>
    </alternativeName>
</protein>
<evidence type="ECO:0000256" key="2">
    <source>
        <dbReference type="ARBA" id="ARBA00001974"/>
    </source>
</evidence>
<evidence type="ECO:0000256" key="9">
    <source>
        <dbReference type="ARBA" id="ARBA00023002"/>
    </source>
</evidence>
<comment type="pathway">
    <text evidence="3">Carbohydrate metabolism; tricarboxylic acid cycle; oxaloacetate from (S)-malate (quinone route): step 1/1.</text>
</comment>
<evidence type="ECO:0000256" key="3">
    <source>
        <dbReference type="ARBA" id="ARBA00005012"/>
    </source>
</evidence>
<dbReference type="GO" id="GO:0008924">
    <property type="term" value="F:L-malate dehydrogenase (quinone) activity"/>
    <property type="evidence" value="ECO:0007669"/>
    <property type="project" value="UniProtKB-EC"/>
</dbReference>
<evidence type="ECO:0000256" key="4">
    <source>
        <dbReference type="ARBA" id="ARBA00006389"/>
    </source>
</evidence>
<proteinExistence type="inferred from homology"/>
<organism evidence="13 14">
    <name type="scientific">Candidatus Carsonella ruddii PC isolate NHV</name>
    <dbReference type="NCBI Taxonomy" id="1202540"/>
    <lineage>
        <taxon>Bacteria</taxon>
        <taxon>Pseudomonadati</taxon>
        <taxon>Pseudomonadota</taxon>
        <taxon>Gammaproteobacteria</taxon>
        <taxon>Oceanospirillales</taxon>
        <taxon>Halomonadaceae</taxon>
        <taxon>Zymobacter group</taxon>
        <taxon>Candidatus Carsonella</taxon>
    </lineage>
</organism>
<evidence type="ECO:0000256" key="1">
    <source>
        <dbReference type="ARBA" id="ARBA00001139"/>
    </source>
</evidence>
<evidence type="ECO:0000256" key="8">
    <source>
        <dbReference type="ARBA" id="ARBA00022827"/>
    </source>
</evidence>
<reference evidence="13 14" key="1">
    <citation type="journal article" date="2012" name="Mol. Biol. Evol.">
        <title>Genome reduction and co-evolution between the primary and secondary bacterial symbionts of psyllids.</title>
        <authorList>
            <person name="Sloan D.B."/>
            <person name="Moran N.A."/>
        </authorList>
    </citation>
    <scope>NUCLEOTIDE SEQUENCE [LARGE SCALE GENOMIC DNA]</scope>
    <source>
        <strain evidence="13 14">PC</strain>
    </source>
</reference>
<dbReference type="Pfam" id="PF06039">
    <property type="entry name" value="Mqo"/>
    <property type="match status" value="1"/>
</dbReference>
<dbReference type="KEGG" id="crv:A357_0130"/>
<dbReference type="InterPro" id="IPR006231">
    <property type="entry name" value="MQO"/>
</dbReference>
<evidence type="ECO:0000256" key="6">
    <source>
        <dbReference type="ARBA" id="ARBA00022532"/>
    </source>
</evidence>
<comment type="catalytic activity">
    <reaction evidence="1">
        <text>(S)-malate + a quinone = a quinol + oxaloacetate</text>
        <dbReference type="Rhea" id="RHEA:46012"/>
        <dbReference type="ChEBI" id="CHEBI:15589"/>
        <dbReference type="ChEBI" id="CHEBI:16452"/>
        <dbReference type="ChEBI" id="CHEBI:24646"/>
        <dbReference type="ChEBI" id="CHEBI:132124"/>
        <dbReference type="EC" id="1.1.5.4"/>
    </reaction>
</comment>
<gene>
    <name evidence="13" type="primary">mqo</name>
    <name evidence="13" type="ORF">A357_0130</name>
</gene>
<dbReference type="GO" id="GO:0006099">
    <property type="term" value="P:tricarboxylic acid cycle"/>
    <property type="evidence" value="ECO:0007669"/>
    <property type="project" value="UniProtKB-UniPathway"/>
</dbReference>
<evidence type="ECO:0000256" key="5">
    <source>
        <dbReference type="ARBA" id="ARBA00013026"/>
    </source>
</evidence>
<dbReference type="NCBIfam" id="NF003611">
    <property type="entry name" value="PRK05257.3-2"/>
    <property type="match status" value="1"/>
</dbReference>
<evidence type="ECO:0000256" key="10">
    <source>
        <dbReference type="ARBA" id="ARBA00030660"/>
    </source>
</evidence>
<evidence type="ECO:0000256" key="12">
    <source>
        <dbReference type="SAM" id="Phobius"/>
    </source>
</evidence>
<comment type="similarity">
    <text evidence="4">Belongs to the MQO family.</text>
</comment>
<keyword evidence="6" id="KW-0816">Tricarboxylic acid cycle</keyword>
<evidence type="ECO:0000256" key="7">
    <source>
        <dbReference type="ARBA" id="ARBA00022630"/>
    </source>
</evidence>
<dbReference type="Proteomes" id="UP000003935">
    <property type="component" value="Chromosome"/>
</dbReference>
<dbReference type="HOGENOM" id="CLU_028151_0_0_6"/>
<dbReference type="GO" id="GO:0047545">
    <property type="term" value="F:(S)-2-hydroxyglutarate dehydrogenase activity"/>
    <property type="evidence" value="ECO:0007669"/>
    <property type="project" value="TreeGrafter"/>
</dbReference>
<dbReference type="PATRIC" id="fig|1202540.3.peg.109"/>
<evidence type="ECO:0000256" key="11">
    <source>
        <dbReference type="ARBA" id="ARBA00031550"/>
    </source>
</evidence>
<keyword evidence="7" id="KW-0285">Flavoprotein</keyword>
<evidence type="ECO:0000313" key="14">
    <source>
        <dbReference type="Proteomes" id="UP000003935"/>
    </source>
</evidence>
<name>J3TWJ9_CARRU</name>
<keyword evidence="8" id="KW-0274">FAD</keyword>
<dbReference type="SUPFAM" id="SSF51905">
    <property type="entry name" value="FAD/NAD(P)-binding domain"/>
    <property type="match status" value="1"/>
</dbReference>
<keyword evidence="9" id="KW-0560">Oxidoreductase</keyword>
<dbReference type="EMBL" id="CP003545">
    <property type="protein sequence ID" value="AFP84335.1"/>
    <property type="molecule type" value="Genomic_DNA"/>
</dbReference>
<dbReference type="PANTHER" id="PTHR43104:SF2">
    <property type="entry name" value="L-2-HYDROXYGLUTARATE DEHYDROGENASE, MITOCHONDRIAL"/>
    <property type="match status" value="1"/>
</dbReference>
<dbReference type="UniPathway" id="UPA00223">
    <property type="reaction ID" value="UER01008"/>
</dbReference>
<keyword evidence="12" id="KW-0812">Transmembrane</keyword>
<sequence>MYKNTIISILLFLKSQVYILKMSYFISIIGSGIIGAITSLMLFICNNKNIIIVFESNKKVSIENSKTLNNAGTGHAGMCENNYIIRTKNNFLIKKSARIYCKFEMTKIFFSWVRYLKIFNFKKSLIKTPHVSYFFLKLNKIKLKKIFYKLKKFTNSIKFTYNHYFINKIYPLLLNNKKIKKNFTITYYKKGFDINYRLIVKKIFIFLIKQKNFFIYLNTKVLKIKKKKKYYSLSIKKKKILFDYVLICAGGMSYSLANEYNKLNLNKYLNFPIKGDWLINENFKFIKKHNIKVYSETLKNNPPMSIPHLDLRNILNEKKILFGPYAGITFDILVTKKKYIFDSLNIKNFFLIILFTINNNILTKYLLFESINTKYKKILNTLQFCNIKKFYLKKAGKRLQILKKKNNKVKIIFGTKLIFDKNKCLATILGASPGASISVYISKKLIENWIKIPKKFIPNCKNLIKKNKIFIKKIYI</sequence>
<keyword evidence="12" id="KW-0472">Membrane</keyword>
<dbReference type="AlphaFoldDB" id="J3TWJ9"/>
<dbReference type="PANTHER" id="PTHR43104">
    <property type="entry name" value="L-2-HYDROXYGLUTARATE DEHYDROGENASE, MITOCHONDRIAL"/>
    <property type="match status" value="1"/>
</dbReference>
<dbReference type="EC" id="1.1.5.4" evidence="5"/>
<accession>J3TWJ9</accession>
<dbReference type="InterPro" id="IPR036188">
    <property type="entry name" value="FAD/NAD-bd_sf"/>
</dbReference>
<comment type="cofactor">
    <cofactor evidence="2">
        <name>FAD</name>
        <dbReference type="ChEBI" id="CHEBI:57692"/>
    </cofactor>
</comment>
<keyword evidence="12" id="KW-1133">Transmembrane helix</keyword>
<feature type="transmembrane region" description="Helical" evidence="12">
    <location>
        <begin position="22"/>
        <end position="44"/>
    </location>
</feature>